<reference evidence="2 3" key="1">
    <citation type="journal article" date="2017" name="Int. J. Syst. Evol. Microbiol.">
        <title>Mycobacterium talmoniae sp. nov., a slowly growing mycobacterium isolated from human respiratory samples.</title>
        <authorList>
            <person name="Davidson R.M."/>
            <person name="DeGroote M.A."/>
            <person name="Marola J.L."/>
            <person name="Buss S."/>
            <person name="Jones V."/>
            <person name="McNeil M.R."/>
            <person name="Freifeld A.G."/>
            <person name="Elaine Epperson L."/>
            <person name="Hasan N.A."/>
            <person name="Jackson M."/>
            <person name="Iwen P.C."/>
            <person name="Salfinger M."/>
            <person name="Strong M."/>
        </authorList>
    </citation>
    <scope>NUCLEOTIDE SEQUENCE [LARGE SCALE GENOMIC DNA]</scope>
    <source>
        <strain evidence="2 3">ATCC BAA-2683</strain>
    </source>
</reference>
<protein>
    <recommendedName>
        <fullName evidence="1">Mycothiol-dependent maleylpyruvate isomerase metal-binding domain-containing protein</fullName>
    </recommendedName>
</protein>
<sequence length="49" mass="5232">MLHPLSRDELSKPTPCSEYSVAQLTDHLLTSITVLGGAADADVPDRRPG</sequence>
<organism evidence="2 3">
    <name type="scientific">Mycobacterium talmoniae</name>
    <dbReference type="NCBI Taxonomy" id="1858794"/>
    <lineage>
        <taxon>Bacteria</taxon>
        <taxon>Bacillati</taxon>
        <taxon>Actinomycetota</taxon>
        <taxon>Actinomycetes</taxon>
        <taxon>Mycobacteriales</taxon>
        <taxon>Mycobacteriaceae</taxon>
        <taxon>Mycobacterium</taxon>
    </lineage>
</organism>
<dbReference type="Pfam" id="PF11716">
    <property type="entry name" value="MDMPI_N"/>
    <property type="match status" value="1"/>
</dbReference>
<feature type="domain" description="Mycothiol-dependent maleylpyruvate isomerase metal-binding" evidence="1">
    <location>
        <begin position="3"/>
        <end position="43"/>
    </location>
</feature>
<evidence type="ECO:0000259" key="1">
    <source>
        <dbReference type="Pfam" id="PF11716"/>
    </source>
</evidence>
<name>A0A2S8BSJ3_9MYCO</name>
<accession>A0A2S8BSJ3</accession>
<dbReference type="EMBL" id="PPEA01000031">
    <property type="protein sequence ID" value="PQM49614.1"/>
    <property type="molecule type" value="Genomic_DNA"/>
</dbReference>
<dbReference type="AlphaFoldDB" id="A0A2S8BSJ3"/>
<proteinExistence type="predicted"/>
<evidence type="ECO:0000313" key="2">
    <source>
        <dbReference type="EMBL" id="PQM49614.1"/>
    </source>
</evidence>
<dbReference type="Proteomes" id="UP000238296">
    <property type="component" value="Unassembled WGS sequence"/>
</dbReference>
<comment type="caution">
    <text evidence="2">The sequence shown here is derived from an EMBL/GenBank/DDBJ whole genome shotgun (WGS) entry which is preliminary data.</text>
</comment>
<gene>
    <name evidence="2" type="ORF">C1Y40_00163</name>
</gene>
<evidence type="ECO:0000313" key="3">
    <source>
        <dbReference type="Proteomes" id="UP000238296"/>
    </source>
</evidence>
<dbReference type="InterPro" id="IPR024344">
    <property type="entry name" value="MDMPI_metal-binding"/>
</dbReference>
<dbReference type="GO" id="GO:0046872">
    <property type="term" value="F:metal ion binding"/>
    <property type="evidence" value="ECO:0007669"/>
    <property type="project" value="InterPro"/>
</dbReference>